<evidence type="ECO:0000256" key="2">
    <source>
        <dbReference type="ARBA" id="ARBA00007118"/>
    </source>
</evidence>
<evidence type="ECO:0000256" key="5">
    <source>
        <dbReference type="ARBA" id="ARBA00023002"/>
    </source>
</evidence>
<feature type="domain" description="Nitroreductase" evidence="6">
    <location>
        <begin position="69"/>
        <end position="150"/>
    </location>
</feature>
<evidence type="ECO:0000259" key="6">
    <source>
        <dbReference type="Pfam" id="PF00881"/>
    </source>
</evidence>
<gene>
    <name evidence="7" type="ORF">IO98_06590</name>
</gene>
<keyword evidence="4" id="KW-0288">FMN</keyword>
<dbReference type="Proteomes" id="UP000028525">
    <property type="component" value="Unassembled WGS sequence"/>
</dbReference>
<comment type="similarity">
    <text evidence="2">Belongs to the nitroreductase family.</text>
</comment>
<dbReference type="OrthoDB" id="9783470at2"/>
<accession>A0A084JQ01</accession>
<sequence>MDFFETVSKRGSYRREFVNEIIPQEDLEQIIMAGIKAPSGYNHQTTSFIVITNKEFMKKLATIIDTPAMQTASAMIIPLSEYWQAENGLSFEIEDYASATENVMLAITAKGYAGVWIDGQIKLCDAGERIAAVLNIPEGKHIRAIIPMGKPMHEVTQREKKPLQERVTFIS</sequence>
<dbReference type="GO" id="GO:0016491">
    <property type="term" value="F:oxidoreductase activity"/>
    <property type="evidence" value="ECO:0007669"/>
    <property type="project" value="UniProtKB-KW"/>
</dbReference>
<evidence type="ECO:0000256" key="4">
    <source>
        <dbReference type="ARBA" id="ARBA00022643"/>
    </source>
</evidence>
<evidence type="ECO:0000256" key="3">
    <source>
        <dbReference type="ARBA" id="ARBA00022630"/>
    </source>
</evidence>
<protein>
    <recommendedName>
        <fullName evidence="6">Nitroreductase domain-containing protein</fullName>
    </recommendedName>
</protein>
<dbReference type="RefSeq" id="WP_038279249.1">
    <property type="nucleotide sequence ID" value="NZ_JPME01000008.1"/>
</dbReference>
<keyword evidence="3" id="KW-0285">Flavoprotein</keyword>
<keyword evidence="5" id="KW-0560">Oxidoreductase</keyword>
<dbReference type="InterPro" id="IPR029479">
    <property type="entry name" value="Nitroreductase"/>
</dbReference>
<feature type="domain" description="Nitroreductase" evidence="6">
    <location>
        <begin position="8"/>
        <end position="63"/>
    </location>
</feature>
<proteinExistence type="inferred from homology"/>
<comment type="caution">
    <text evidence="7">The sequence shown here is derived from an EMBL/GenBank/DDBJ whole genome shotgun (WGS) entry which is preliminary data.</text>
</comment>
<evidence type="ECO:0000313" key="7">
    <source>
        <dbReference type="EMBL" id="KEZ91035.1"/>
    </source>
</evidence>
<organism evidence="7 8">
    <name type="scientific">Lacrimispora celerecrescens</name>
    <dbReference type="NCBI Taxonomy" id="29354"/>
    <lineage>
        <taxon>Bacteria</taxon>
        <taxon>Bacillati</taxon>
        <taxon>Bacillota</taxon>
        <taxon>Clostridia</taxon>
        <taxon>Lachnospirales</taxon>
        <taxon>Lachnospiraceae</taxon>
        <taxon>Lacrimispora</taxon>
    </lineage>
</organism>
<evidence type="ECO:0000256" key="1">
    <source>
        <dbReference type="ARBA" id="ARBA00001917"/>
    </source>
</evidence>
<dbReference type="AlphaFoldDB" id="A0A084JQ01"/>
<dbReference type="Gene3D" id="3.40.109.10">
    <property type="entry name" value="NADH Oxidase"/>
    <property type="match status" value="1"/>
</dbReference>
<name>A0A084JQ01_9FIRM</name>
<reference evidence="7 8" key="1">
    <citation type="submission" date="2014-07" db="EMBL/GenBank/DDBJ databases">
        <title>Draft genome of Clostridium celerecrescens 152B isolated from sediments associated with methane hydrate from Krishna Godavari basin.</title>
        <authorList>
            <person name="Honkalas V.S."/>
            <person name="Dabir A.P."/>
            <person name="Arora P."/>
            <person name="Dhakephalkar P.K."/>
        </authorList>
    </citation>
    <scope>NUCLEOTIDE SEQUENCE [LARGE SCALE GENOMIC DNA]</scope>
    <source>
        <strain evidence="7 8">152B</strain>
    </source>
</reference>
<dbReference type="PANTHER" id="PTHR43673">
    <property type="entry name" value="NAD(P)H NITROREDUCTASE YDGI-RELATED"/>
    <property type="match status" value="1"/>
</dbReference>
<dbReference type="SUPFAM" id="SSF55469">
    <property type="entry name" value="FMN-dependent nitroreductase-like"/>
    <property type="match status" value="1"/>
</dbReference>
<dbReference type="Pfam" id="PF00881">
    <property type="entry name" value="Nitroreductase"/>
    <property type="match status" value="2"/>
</dbReference>
<dbReference type="STRING" id="29354.IO98_06590"/>
<dbReference type="EMBL" id="JPME01000008">
    <property type="protein sequence ID" value="KEZ91035.1"/>
    <property type="molecule type" value="Genomic_DNA"/>
</dbReference>
<dbReference type="InterPro" id="IPR000415">
    <property type="entry name" value="Nitroreductase-like"/>
</dbReference>
<keyword evidence="8" id="KW-1185">Reference proteome</keyword>
<comment type="cofactor">
    <cofactor evidence="1">
        <name>FMN</name>
        <dbReference type="ChEBI" id="CHEBI:58210"/>
    </cofactor>
</comment>
<evidence type="ECO:0000313" key="8">
    <source>
        <dbReference type="Proteomes" id="UP000028525"/>
    </source>
</evidence>
<dbReference type="PANTHER" id="PTHR43673:SF2">
    <property type="entry name" value="NITROREDUCTASE"/>
    <property type="match status" value="1"/>
</dbReference>